<reference evidence="1" key="1">
    <citation type="journal article" date="2019" name="Philos. Trans. R. Soc. Lond., B, Biol. Sci.">
        <title>Targeted metagenomic recovery of four divergent viruses reveals shared and distinctive characteristics of giant viruses of marine eukaryotes.</title>
        <authorList>
            <person name="Needham D.M."/>
            <person name="Poirier C."/>
            <person name="Hehenberger E."/>
            <person name="Jimenez V."/>
            <person name="Swalwell J.E."/>
            <person name="Santoro A.E."/>
            <person name="Worden A.Z."/>
        </authorList>
    </citation>
    <scope>NUCLEOTIDE SEQUENCE</scope>
    <source>
        <strain evidence="1">OPacV-662</strain>
    </source>
</reference>
<dbReference type="EMBL" id="MN448274">
    <property type="protein sequence ID" value="QFG73976.1"/>
    <property type="molecule type" value="Genomic_DNA"/>
</dbReference>
<evidence type="ECO:0000313" key="1">
    <source>
        <dbReference type="EMBL" id="QFG73976.1"/>
    </source>
</evidence>
<evidence type="ECO:0008006" key="2">
    <source>
        <dbReference type="Google" id="ProtNLM"/>
    </source>
</evidence>
<organism evidence="1">
    <name type="scientific">Megaviridae environmental sample</name>
    <dbReference type="NCBI Taxonomy" id="1737588"/>
    <lineage>
        <taxon>Viruses</taxon>
        <taxon>Varidnaviria</taxon>
        <taxon>Bamfordvirae</taxon>
        <taxon>Nucleocytoviricota</taxon>
        <taxon>Megaviricetes</taxon>
        <taxon>Imitervirales</taxon>
        <taxon>Mimiviridae</taxon>
        <taxon>environmental samples</taxon>
    </lineage>
</organism>
<sequence length="298" mass="34354">MDKRKQKKKSIAKTQTLTNMSLNKEQSLIAHIPLYSDDDSNDDNSDIEDEKPSCNSYIDFDSDIVQDLEQENTMLRSRVEVLGKKLVALNQETLNNTRRLDVTRLSISHMDNLENPNNIKCWWCCHDFDNIPIYLPQSKTGMTFHVWGNFCSFNCACAYNHDMKDSHVWTRHHLLNQMCNLCTCDDQKTKITPSPPKEMLNDFGGNMDIVEFRHESIILEKTNIIFLPPIKPIGSHVESQLGDYDKTYGGSKYVPLDKKMVAKASHNLKLKRTKQLKKKHSNIEDAMGLVRKNSSLFK</sequence>
<protein>
    <recommendedName>
        <fullName evidence="2">MYM-type domain-containing protein</fullName>
    </recommendedName>
</protein>
<proteinExistence type="predicted"/>
<name>A0A5J6VIH0_9VIRU</name>
<accession>A0A5J6VIH0</accession>